<evidence type="ECO:0008006" key="3">
    <source>
        <dbReference type="Google" id="ProtNLM"/>
    </source>
</evidence>
<protein>
    <recommendedName>
        <fullName evidence="3">Nucleoporin</fullName>
    </recommendedName>
</protein>
<dbReference type="STRING" id="133383.A0A1R0GYH2"/>
<comment type="caution">
    <text evidence="1">The sequence shown here is derived from an EMBL/GenBank/DDBJ whole genome shotgun (WGS) entry which is preliminary data.</text>
</comment>
<evidence type="ECO:0000313" key="1">
    <source>
        <dbReference type="EMBL" id="OLY81936.1"/>
    </source>
</evidence>
<reference evidence="1 2" key="1">
    <citation type="journal article" date="2016" name="Mol. Biol. Evol.">
        <title>Genome-Wide Survey of Gut Fungi (Harpellales) Reveals the First Horizontally Transferred Ubiquitin Gene from a Mosquito Host.</title>
        <authorList>
            <person name="Wang Y."/>
            <person name="White M.M."/>
            <person name="Kvist S."/>
            <person name="Moncalvo J.M."/>
        </authorList>
    </citation>
    <scope>NUCLEOTIDE SEQUENCE [LARGE SCALE GENOMIC DNA]</scope>
    <source>
        <strain evidence="1 2">ALG-7-W6</strain>
    </source>
</reference>
<proteinExistence type="predicted"/>
<sequence>MADSRPTPSLKRKQISYDYESARRSSKFSKAEIDSESGFASFVTSKASYIWSFRSRIDRSSEPNLYTLSPPLLIQNPSSIPHFSFVGVYDQINSKKSNADIGAIICSEKGLLYFFERVRYGISGVDNFKTIQLDLESTEIVLDLLTLKDGFDYFAVTNLGNLFHLSTSSNINDRKINLVLKTKLSKSSLGSIAFNLINKISRAISDISNPDGLNIVSSFNGYKIARIANFSSNKTPRSSKILSLSKDQYLELYLINADMSIDFNEFLDSFDVKSLAESSPTFKSLNFKFEAIVDTLVCEKSCVYVIFSATFNNEYLKYGIFSFNPSSQSLSSNILFLDVPSVSTSPKNSPANLVYNTDSKYNYIYFSNCLISIYNNHKSEDHQVILQNFKFYLRPGFEILGVSNTIPYSNSSELYFGLSNGGDILKLSAYTNSATPIEKTDDLETIRNVLSQFLLYGESKIPNSLILNPIDFRITQHIDLHHLDISGLEELCKDLSNGILENKMKTTEREYDIESNINARASLSHHFNEFLCQQNLFQRFSHHTIEYLLLNTEMLFAASDLWEYRLNMESLSIKYFGEDSNHRNLLDELIIIILESSKSEKASTIEDFFFSGICYIDRMLLELLKLVSNPGNFDSEDDSGPITAYEANNIFMALTSSSLAYRLEFGTSIYNISPGRQTKNWWEPSVTNDNVVDIAWSLYSISFNLIDKLSHSVIDKLSSAIDSYYKNFNFTFPEMSIISFDDSKSDPLIKYYELIGNGVFLDTQFIGEEYLTHRAEFIKTLIDQLGLFSQIVILIHPLATRQTIIALEKLMTVGKFGTATKLANTIEYYDLMVKLVDANSNVFLNSDLDIEVFIDCCIDKFGYNFANRLFQNFSKTGKMYSLYNFPYCRGYIDSERLNILGRFLKSKEVDPQSHEDDNAHKMRWIYDLSTENYSDALQSLTKKSIGLSNNGDINAHTNIFCLAKLINLSIPKTANSNEKDNLEAMPLSFIDSQLNFNKLMSRFLSHLIDSFPLGSDSNLAKGGANFDYESFVSQNDLCNVFSDTEVSQSETPIFKAFKEQLKKLANGTQLSIFEFINILSLVNLEADNQGSKEIASEVSGKVIFDGSKEFFNANDAEVYGNSVVQGESEWSLSNNFTIAFKLALCLESLISSPSESISSPKILENTRKILNLLWTRIYSLDDWGQIFSILDKNSIVISEEVNFEDAQETDHSNLIRSSQLVLDSNENNYRILTDTNVFRVISSIKQTFTEKVFIKPTDLIEKLEMDPEDNINTLSESSLIFCYDYEYSKVQLNVFENRLDIIMNRIFELIE</sequence>
<dbReference type="Proteomes" id="UP000187455">
    <property type="component" value="Unassembled WGS sequence"/>
</dbReference>
<keyword evidence="2" id="KW-1185">Reference proteome</keyword>
<name>A0A1R0GYH2_9FUNG</name>
<dbReference type="EMBL" id="LSSL01002067">
    <property type="protein sequence ID" value="OLY81936.1"/>
    <property type="molecule type" value="Genomic_DNA"/>
</dbReference>
<gene>
    <name evidence="1" type="ORF">AYI68_g3952</name>
</gene>
<accession>A0A1R0GYH2</accession>
<dbReference type="SUPFAM" id="SSF117289">
    <property type="entry name" value="Nucleoporin domain"/>
    <property type="match status" value="1"/>
</dbReference>
<evidence type="ECO:0000313" key="2">
    <source>
        <dbReference type="Proteomes" id="UP000187455"/>
    </source>
</evidence>
<organism evidence="1 2">
    <name type="scientific">Smittium mucronatum</name>
    <dbReference type="NCBI Taxonomy" id="133383"/>
    <lineage>
        <taxon>Eukaryota</taxon>
        <taxon>Fungi</taxon>
        <taxon>Fungi incertae sedis</taxon>
        <taxon>Zoopagomycota</taxon>
        <taxon>Kickxellomycotina</taxon>
        <taxon>Harpellomycetes</taxon>
        <taxon>Harpellales</taxon>
        <taxon>Legeriomycetaceae</taxon>
        <taxon>Smittium</taxon>
    </lineage>
</organism>
<dbReference type="OrthoDB" id="103454at2759"/>